<dbReference type="PATRIC" id="fig|1359.32.peg.1753"/>
<accession>A0A166J6H8</accession>
<dbReference type="SUPFAM" id="SSF82771">
    <property type="entry name" value="GIY-YIG endonuclease"/>
    <property type="match status" value="1"/>
</dbReference>
<dbReference type="PANTHER" id="PTHR34477:SF1">
    <property type="entry name" value="UPF0213 PROTEIN YHBQ"/>
    <property type="match status" value="1"/>
</dbReference>
<dbReference type="InterPro" id="IPR035901">
    <property type="entry name" value="GIY-YIG_endonuc_sf"/>
</dbReference>
<reference evidence="4" key="2">
    <citation type="journal article" date="2022" name="Microbiol. Spectr.">
        <title>Optimizing Conditions in the Acid Tolerance Test for Potential Probiotics Using Response Surface Methodology.</title>
        <authorList>
            <person name="Ko H.I."/>
            <person name="Jeong C.H."/>
            <person name="Hong S.W."/>
            <person name="Eun J.B."/>
            <person name="Kim T.W."/>
        </authorList>
    </citation>
    <scope>NUCLEOTIDE SEQUENCE</scope>
    <source>
        <strain evidence="4">KCKM 0438</strain>
    </source>
</reference>
<dbReference type="EMBL" id="LIYF01000028">
    <property type="protein sequence ID" value="KZK05568.1"/>
    <property type="molecule type" value="Genomic_DNA"/>
</dbReference>
<dbReference type="RefSeq" id="WP_043735681.1">
    <property type="nucleotide sequence ID" value="NZ_CP070856.1"/>
</dbReference>
<dbReference type="EMBL" id="CP133787">
    <property type="protein sequence ID" value="WMX71821.1"/>
    <property type="molecule type" value="Genomic_DNA"/>
</dbReference>
<gene>
    <name evidence="3" type="ORF">AB996_1856</name>
    <name evidence="4" type="ORF">RF668_06090</name>
</gene>
<comment type="similarity">
    <text evidence="1">Belongs to the UPF0213 family.</text>
</comment>
<sequence>MNTHFTYVLQCADQTLYCGYTTDLEKRLATHNSGKGAKYTKTRLPVKLLASVNFDNKNDAMSCEWWFKHKLVRKQKLKLIKNNLIKEKFLEYLLAKQK</sequence>
<dbReference type="Pfam" id="PF01541">
    <property type="entry name" value="GIY-YIG"/>
    <property type="match status" value="1"/>
</dbReference>
<organism evidence="3 5">
    <name type="scientific">Lactococcus lactis subsp. cremoris</name>
    <name type="common">Streptococcus cremoris</name>
    <dbReference type="NCBI Taxonomy" id="1359"/>
    <lineage>
        <taxon>Bacteria</taxon>
        <taxon>Bacillati</taxon>
        <taxon>Bacillota</taxon>
        <taxon>Bacilli</taxon>
        <taxon>Lactobacillales</taxon>
        <taxon>Streptococcaceae</taxon>
        <taxon>Lactococcus</taxon>
    </lineage>
</organism>
<reference evidence="3 5" key="1">
    <citation type="submission" date="2015-08" db="EMBL/GenBank/DDBJ databases">
        <title>Draft Genome Sequences of 11 Lactococcus lactis subspecies cremoris strains.</title>
        <authorList>
            <person name="Wels M."/>
            <person name="Backus L."/>
            <person name="Boekhorst J."/>
            <person name="Dijkstra A."/>
            <person name="Beerthuizen M."/>
            <person name="Siezen R."/>
            <person name="Bachmann H."/>
            <person name="Van Hijum S."/>
        </authorList>
    </citation>
    <scope>NUCLEOTIDE SEQUENCE [LARGE SCALE GENOMIC DNA]</scope>
    <source>
        <strain evidence="3 5">KW10</strain>
    </source>
</reference>
<evidence type="ECO:0000313" key="3">
    <source>
        <dbReference type="EMBL" id="KZK05568.1"/>
    </source>
</evidence>
<name>A0A166J6H8_LACLC</name>
<evidence type="ECO:0000313" key="5">
    <source>
        <dbReference type="Proteomes" id="UP000076519"/>
    </source>
</evidence>
<protein>
    <submittedName>
        <fullName evidence="4">GIY-YIG nuclease family protein</fullName>
    </submittedName>
    <submittedName>
        <fullName evidence="3">Putative endonuclease containing a URI domain</fullName>
    </submittedName>
</protein>
<keyword evidence="3" id="KW-0255">Endonuclease</keyword>
<dbReference type="PROSITE" id="PS50164">
    <property type="entry name" value="GIY_YIG"/>
    <property type="match status" value="1"/>
</dbReference>
<evidence type="ECO:0000313" key="4">
    <source>
        <dbReference type="EMBL" id="WMX71821.1"/>
    </source>
</evidence>
<dbReference type="CDD" id="cd10456">
    <property type="entry name" value="GIY-YIG_UPF0213"/>
    <property type="match status" value="1"/>
</dbReference>
<dbReference type="InterPro" id="IPR000305">
    <property type="entry name" value="GIY-YIG_endonuc"/>
</dbReference>
<proteinExistence type="inferred from homology"/>
<keyword evidence="3" id="KW-0378">Hydrolase</keyword>
<dbReference type="AlphaFoldDB" id="A0A166J6H8"/>
<keyword evidence="3" id="KW-0540">Nuclease</keyword>
<evidence type="ECO:0000259" key="2">
    <source>
        <dbReference type="PROSITE" id="PS50164"/>
    </source>
</evidence>
<feature type="domain" description="GIY-YIG" evidence="2">
    <location>
        <begin position="2"/>
        <end position="80"/>
    </location>
</feature>
<evidence type="ECO:0000256" key="1">
    <source>
        <dbReference type="ARBA" id="ARBA00007435"/>
    </source>
</evidence>
<dbReference type="InterPro" id="IPR050190">
    <property type="entry name" value="UPF0213_domain"/>
</dbReference>
<dbReference type="Proteomes" id="UP000076519">
    <property type="component" value="Unassembled WGS sequence"/>
</dbReference>
<dbReference type="Gene3D" id="3.40.1440.10">
    <property type="entry name" value="GIY-YIG endonuclease"/>
    <property type="match status" value="1"/>
</dbReference>
<reference evidence="4" key="3">
    <citation type="submission" date="2023-09" db="EMBL/GenBank/DDBJ databases">
        <authorList>
            <person name="Kim T.W."/>
        </authorList>
    </citation>
    <scope>NUCLEOTIDE SEQUENCE</scope>
    <source>
        <strain evidence="4">KCKM 0438</strain>
    </source>
</reference>
<dbReference type="GO" id="GO:0004519">
    <property type="term" value="F:endonuclease activity"/>
    <property type="evidence" value="ECO:0007669"/>
    <property type="project" value="UniProtKB-KW"/>
</dbReference>
<dbReference type="PANTHER" id="PTHR34477">
    <property type="entry name" value="UPF0213 PROTEIN YHBQ"/>
    <property type="match status" value="1"/>
</dbReference>
<dbReference type="Proteomes" id="UP001254658">
    <property type="component" value="Chromosome"/>
</dbReference>